<reference evidence="3 4" key="1">
    <citation type="submission" date="2019-10" db="EMBL/GenBank/DDBJ databases">
        <title>Genome Sequences from Six Type Strain Members of the Archaeal Family Sulfolobaceae: Acidianus ambivalens, Acidianus infernus, Metallosphaera prunae, Stygiolobus azoricus, Sulfolobus metallicus, and Sulfurisphaera ohwakuensis.</title>
        <authorList>
            <person name="Counts J.A."/>
            <person name="Kelly R.M."/>
        </authorList>
    </citation>
    <scope>NUCLEOTIDE SEQUENCE [LARGE SCALE GENOMIC DNA]</scope>
    <source>
        <strain evidence="3 4">FC6</strain>
    </source>
</reference>
<evidence type="ECO:0000259" key="1">
    <source>
        <dbReference type="Pfam" id="PF09455"/>
    </source>
</evidence>
<dbReference type="OrthoDB" id="40099at2157"/>
<dbReference type="InterPro" id="IPR027419">
    <property type="entry name" value="CRISPR-assoc_Csx1_C"/>
</dbReference>
<evidence type="ECO:0000313" key="3">
    <source>
        <dbReference type="EMBL" id="QGR19154.1"/>
    </source>
</evidence>
<dbReference type="InterPro" id="IPR053857">
    <property type="entry name" value="Csx1_CARF"/>
</dbReference>
<dbReference type="Gene3D" id="1.10.3740.10">
    <property type="entry name" value="SSO1389-like domains"/>
    <property type="match status" value="1"/>
</dbReference>
<dbReference type="AlphaFoldDB" id="A0A650CMT2"/>
<organism evidence="3 4">
    <name type="scientific">Stygiolobus azoricus</name>
    <dbReference type="NCBI Taxonomy" id="41675"/>
    <lineage>
        <taxon>Archaea</taxon>
        <taxon>Thermoproteota</taxon>
        <taxon>Thermoprotei</taxon>
        <taxon>Sulfolobales</taxon>
        <taxon>Sulfolobaceae</taxon>
        <taxon>Stygiolobus</taxon>
    </lineage>
</organism>
<dbReference type="Pfam" id="PF22230">
    <property type="entry name" value="Csx1_CARF"/>
    <property type="match status" value="1"/>
</dbReference>
<keyword evidence="4" id="KW-1185">Reference proteome</keyword>
<dbReference type="Gene3D" id="3.40.50.10640">
    <property type="entry name" value="SSO1389-like"/>
    <property type="match status" value="1"/>
</dbReference>
<dbReference type="RefSeq" id="WP_156005647.1">
    <property type="nucleotide sequence ID" value="NZ_CP045483.1"/>
</dbReference>
<gene>
    <name evidence="3" type="ORF">D1868_03625</name>
</gene>
<evidence type="ECO:0008006" key="5">
    <source>
        <dbReference type="Google" id="ProtNLM"/>
    </source>
</evidence>
<feature type="domain" description="CRISPR system endoribonuclease Csx1 CARF" evidence="2">
    <location>
        <begin position="5"/>
        <end position="181"/>
    </location>
</feature>
<sequence length="424" mass="48415">MKTLLISTWTNISTNEQEYNVVDSRGNENEHMIKDYKPSLAEYSFLKEDVKDVKMIILLPSFLTVHLNDLPDSYSLLENSLKDLVVQKFPAAREADVYVLPSSGTFKSSKNIIHIHDGGIGNLNFFIYMDIYEELRKEDPEVVMVDLSETSSYLSYITSNAVRLAIEDYAFNNKKQLMLIELASDFSNRIVTMRKTLIKDVNIHQYLTSDIKLAKGMSTQGKSELYGIGKALELGFPLALIYLLREAVDLVSPEEFRKKVLESVQVLKNNGTYSVIASLRASMTSPYYFMGYHFVEANRKLSEGEITLNKLNELMDNYTGATRALIRREIEIIRKLSQLVKDGEYLLDSLIRMGNTRVLDWLDGRVYEGSKVRCEITEEEMVSHAGMGRKFTKVSKDGNNIMAKYAEECLDNILSWIKSLGREE</sequence>
<dbReference type="Pfam" id="PF09455">
    <property type="entry name" value="Csx1_HEPN"/>
    <property type="match status" value="1"/>
</dbReference>
<name>A0A650CMT2_9CREN</name>
<evidence type="ECO:0000259" key="2">
    <source>
        <dbReference type="Pfam" id="PF22230"/>
    </source>
</evidence>
<dbReference type="GeneID" id="42798132"/>
<dbReference type="EMBL" id="CP045483">
    <property type="protein sequence ID" value="QGR19154.1"/>
    <property type="molecule type" value="Genomic_DNA"/>
</dbReference>
<accession>A0A650CMT2</accession>
<proteinExistence type="predicted"/>
<dbReference type="Proteomes" id="UP000423396">
    <property type="component" value="Chromosome"/>
</dbReference>
<protein>
    <recommendedName>
        <fullName evidence="5">CRISPR-associated protein</fullName>
    </recommendedName>
</protein>
<dbReference type="SUPFAM" id="SSF160980">
    <property type="entry name" value="SSO1389-like"/>
    <property type="match status" value="1"/>
</dbReference>
<dbReference type="InterPro" id="IPR019016">
    <property type="entry name" value="Csx1-like_HEPN"/>
</dbReference>
<evidence type="ECO:0000313" key="4">
    <source>
        <dbReference type="Proteomes" id="UP000423396"/>
    </source>
</evidence>
<dbReference type="KEGG" id="sazo:D1868_03625"/>
<feature type="domain" description="CRISPR system endoribonuclease Csx1-like HEPN" evidence="1">
    <location>
        <begin position="321"/>
        <end position="406"/>
    </location>
</feature>